<evidence type="ECO:0000256" key="7">
    <source>
        <dbReference type="ARBA" id="ARBA00022614"/>
    </source>
</evidence>
<evidence type="ECO:0000313" key="14">
    <source>
        <dbReference type="RefSeq" id="XP_025054383.1"/>
    </source>
</evidence>
<organism evidence="13 14">
    <name type="scientific">Alligator sinensis</name>
    <name type="common">Chinese alligator</name>
    <dbReference type="NCBI Taxonomy" id="38654"/>
    <lineage>
        <taxon>Eukaryota</taxon>
        <taxon>Metazoa</taxon>
        <taxon>Chordata</taxon>
        <taxon>Craniata</taxon>
        <taxon>Vertebrata</taxon>
        <taxon>Euteleostomi</taxon>
        <taxon>Archelosauria</taxon>
        <taxon>Archosauria</taxon>
        <taxon>Crocodylia</taxon>
        <taxon>Alligatoridae</taxon>
        <taxon>Alligatorinae</taxon>
        <taxon>Alligator</taxon>
    </lineage>
</organism>
<comment type="subcellular location">
    <subcellularLocation>
        <location evidence="2">Cytoplasm</location>
    </subcellularLocation>
    <subcellularLocation>
        <location evidence="1">Nucleus</location>
    </subcellularLocation>
</comment>
<keyword evidence="10" id="KW-0539">Nucleus</keyword>
<dbReference type="GO" id="GO:0050729">
    <property type="term" value="P:positive regulation of inflammatory response"/>
    <property type="evidence" value="ECO:0007669"/>
    <property type="project" value="TreeGrafter"/>
</dbReference>
<dbReference type="SUPFAM" id="SSF52047">
    <property type="entry name" value="RNI-like"/>
    <property type="match status" value="2"/>
</dbReference>
<keyword evidence="7" id="KW-0433">Leucine-rich repeat</keyword>
<protein>
    <recommendedName>
        <fullName evidence="4">Ribonuclease inhibitor</fullName>
    </recommendedName>
    <alternativeName>
        <fullName evidence="11">Ribonuclease/angiogenin inhibitor 1</fullName>
    </alternativeName>
</protein>
<accession>A0A3Q0G8C1</accession>
<evidence type="ECO:0000256" key="1">
    <source>
        <dbReference type="ARBA" id="ARBA00004123"/>
    </source>
</evidence>
<evidence type="ECO:0000256" key="8">
    <source>
        <dbReference type="ARBA" id="ARBA00022737"/>
    </source>
</evidence>
<evidence type="ECO:0000313" key="13">
    <source>
        <dbReference type="Proteomes" id="UP000189705"/>
    </source>
</evidence>
<evidence type="ECO:0000256" key="9">
    <source>
        <dbReference type="ARBA" id="ARBA00022990"/>
    </source>
</evidence>
<dbReference type="InterPro" id="IPR041302">
    <property type="entry name" value="LRR_RI_cap"/>
</dbReference>
<evidence type="ECO:0000256" key="12">
    <source>
        <dbReference type="ARBA" id="ARBA00049613"/>
    </source>
</evidence>
<dbReference type="PANTHER" id="PTHR45690">
    <property type="entry name" value="NACHT, LRR AND PYD DOMAINS-CONTAINING PROTEIN 12"/>
    <property type="match status" value="1"/>
</dbReference>
<comment type="subunit">
    <text evidence="3">Forms high-affinity heterodimers with RNASE1, ANG and RNASE2.</text>
</comment>
<dbReference type="Pfam" id="PF18779">
    <property type="entry name" value="LRR_RI_capping"/>
    <property type="match status" value="1"/>
</dbReference>
<dbReference type="Proteomes" id="UP000189705">
    <property type="component" value="Unplaced"/>
</dbReference>
<keyword evidence="13" id="KW-1185">Reference proteome</keyword>
<keyword evidence="5" id="KW-0963">Cytoplasm</keyword>
<dbReference type="GO" id="GO:0005737">
    <property type="term" value="C:cytoplasm"/>
    <property type="evidence" value="ECO:0007669"/>
    <property type="project" value="UniProtKB-SubCell"/>
</dbReference>
<evidence type="ECO:0000256" key="4">
    <source>
        <dbReference type="ARBA" id="ARBA00014554"/>
    </source>
</evidence>
<dbReference type="PANTHER" id="PTHR45690:SF4">
    <property type="entry name" value="NACHT, LRR AND PYD DOMAINS-CONTAINING PROTEIN 10"/>
    <property type="match status" value="1"/>
</dbReference>
<dbReference type="InterPro" id="IPR001611">
    <property type="entry name" value="Leu-rich_rpt"/>
</dbReference>
<evidence type="ECO:0000256" key="11">
    <source>
        <dbReference type="ARBA" id="ARBA00032534"/>
    </source>
</evidence>
<keyword evidence="6" id="KW-0597">Phosphoprotein</keyword>
<evidence type="ECO:0000256" key="3">
    <source>
        <dbReference type="ARBA" id="ARBA00011699"/>
    </source>
</evidence>
<comment type="function">
    <text evidence="12">Ribonuclease inhibitor which inhibits RNASE1, RNASE2 and angiogenin (ANG). May play a role in redox homeostasis. Required to inhibit the cytotoxic tRNA ribonuclease activity of ANG in the cytoplasm in absence of stress. Relocates to the nucleus in response to stress, relieving inhibition of ANG in the cytoplasm, and inhibiting the angiogenic activity of ANG in the nucleus.</text>
</comment>
<dbReference type="Pfam" id="PF13516">
    <property type="entry name" value="LRR_6"/>
    <property type="match status" value="6"/>
</dbReference>
<evidence type="ECO:0000256" key="10">
    <source>
        <dbReference type="ARBA" id="ARBA00023242"/>
    </source>
</evidence>
<dbReference type="GO" id="GO:0005634">
    <property type="term" value="C:nucleus"/>
    <property type="evidence" value="ECO:0007669"/>
    <property type="project" value="UniProtKB-SubCell"/>
</dbReference>
<evidence type="ECO:0000256" key="2">
    <source>
        <dbReference type="ARBA" id="ARBA00004496"/>
    </source>
</evidence>
<proteinExistence type="predicted"/>
<dbReference type="Gene3D" id="3.80.10.10">
    <property type="entry name" value="Ribonuclease Inhibitor"/>
    <property type="match status" value="1"/>
</dbReference>
<dbReference type="InterPro" id="IPR050637">
    <property type="entry name" value="NLRP_innate_immun_reg"/>
</dbReference>
<keyword evidence="9" id="KW-0007">Acetylation</keyword>
<dbReference type="AlphaFoldDB" id="A0A3Q0G8C1"/>
<dbReference type="InterPro" id="IPR032675">
    <property type="entry name" value="LRR_dom_sf"/>
</dbReference>
<gene>
    <name evidence="14" type="primary">LOC102380006</name>
</gene>
<dbReference type="GeneID" id="102380006"/>
<dbReference type="RefSeq" id="XP_025054383.1">
    <property type="nucleotide sequence ID" value="XM_025198598.1"/>
</dbReference>
<evidence type="ECO:0000256" key="6">
    <source>
        <dbReference type="ARBA" id="ARBA00022553"/>
    </source>
</evidence>
<reference evidence="14" key="1">
    <citation type="submission" date="2025-08" db="UniProtKB">
        <authorList>
            <consortium name="RefSeq"/>
        </authorList>
    </citation>
    <scope>IDENTIFICATION</scope>
</reference>
<dbReference type="SMART" id="SM00368">
    <property type="entry name" value="LRR_RI"/>
    <property type="match status" value="13"/>
</dbReference>
<name>A0A3Q0G8C1_ALLSI</name>
<sequence length="551" mass="59963">MQITSSGCVPRAGSRERVRVPRCGGRCDAAAAGGAELGGAAAGRYPRLAVLGPARALLGLSTREVLQLWRAEADLSLPRDIWPLLKSSGPTSPFKMDIDIECQELSGSRWTELVSSMKDCKAIRLDYCKLSRSHCEDLCSVLSTNQSLKELKLDHNELKDEGVEVLCKGLLTPSCNLELLWLENCNLTGACCESLRSVLSTKPSLTDLHLSRNKLETSGGKVLCQGLLDANCKVQSLVLENCDITADSCGDLATVLSTKPLLLDLAVGKNNIGDAGFTLLCKGLVYPNYNIQKLCLDNCGMTADSCGDLATVLSTNPSLLDLALDNNNFGDVGLVLLCKGLIHPKCNIQKLWLWECHFTAVACKDLANVIGTKESLRRISLTLNELGDAGMEMLCQGLKDPKCKLQFLSLKECGLTSACCESLRSVLSTKQSLKHLEIGSNRLKDEGAKLICEGLLDTNCNLETIWLGESELTAACCDSLAAVISTKQCLRYLGLDLNRLENEGVRKLCEAVRSPNCKLKYLMLYDIYWSSEVEAELRALEESKPGLKIIF</sequence>
<keyword evidence="8" id="KW-0677">Repeat</keyword>
<dbReference type="CDD" id="cd00116">
    <property type="entry name" value="LRR_RI"/>
    <property type="match status" value="1"/>
</dbReference>
<evidence type="ECO:0000256" key="5">
    <source>
        <dbReference type="ARBA" id="ARBA00022490"/>
    </source>
</evidence>